<evidence type="ECO:0000256" key="1">
    <source>
        <dbReference type="ARBA" id="ARBA00004141"/>
    </source>
</evidence>
<dbReference type="InterPro" id="IPR008521">
    <property type="entry name" value="Mg_trans_NIPA"/>
</dbReference>
<dbReference type="Proteomes" id="UP000320333">
    <property type="component" value="Unassembled WGS sequence"/>
</dbReference>
<feature type="compositionally biased region" description="Low complexity" evidence="5">
    <location>
        <begin position="354"/>
        <end position="366"/>
    </location>
</feature>
<feature type="region of interest" description="Disordered" evidence="5">
    <location>
        <begin position="536"/>
        <end position="566"/>
    </location>
</feature>
<feature type="region of interest" description="Disordered" evidence="5">
    <location>
        <begin position="354"/>
        <end position="379"/>
    </location>
</feature>
<feature type="transmembrane region" description="Helical" evidence="6">
    <location>
        <begin position="37"/>
        <end position="65"/>
    </location>
</feature>
<keyword evidence="2 6" id="KW-0812">Transmembrane</keyword>
<evidence type="ECO:0008006" key="9">
    <source>
        <dbReference type="Google" id="ProtNLM"/>
    </source>
</evidence>
<sequence length="566" mass="59468">MHLVVQPVFLVYSVFVAGALCYLIIYLQPRYAQKSPVIYISISSLGGSYLVLSTQGFGTALVYSIRHWKDDNQFLQWPIYPLLAFVVFFILFQVHFLNKALSSFSAAVVTPIYYVFFTTATMISTAFLFQGFPVGDAVGGVSILFGFLTIVGGVALLFQYSLKLQQIAKDAGETVARMAGSIREDGASVRNGSVGGGRMGSLGGGGGGGGAGMRSGRPSDAGFIDRNKLNALALKAPGGVDMDLETSQSEVTNGMDEVEKYAHPSLHRQKYAANDSSMTIDSSNKGTPGASPVHITIVESPVVLSPASASRIDPIRSSFVIDGDGVDETDEVTSISHAAIPGLKLIKMMPSLLSGSSKKQSLPKGLAQRSASFGAGHSDARSIMSWARRKSESVAVEMPPVQQPAVAQPASLSEWEGEKPVSISDSATGSTSTQPGTSTARFGMSNPLSRRFSDVAPSSGRNDSKASYQLPPLAPPSTATPVAAIQEDNKDNLDKSSISSDTGKKPYEPLPPLSPGWLASNHTGFEVDLAGLAKPDDAIGTSAASGLGKAKEAASSSVSPEKQRLS</sequence>
<keyword evidence="4 6" id="KW-0472">Membrane</keyword>
<feature type="compositionally biased region" description="Low complexity" evidence="5">
    <location>
        <begin position="426"/>
        <end position="440"/>
    </location>
</feature>
<feature type="transmembrane region" description="Helical" evidence="6">
    <location>
        <begin position="104"/>
        <end position="129"/>
    </location>
</feature>
<keyword evidence="8" id="KW-1185">Reference proteome</keyword>
<dbReference type="PANTHER" id="PTHR12570:SF92">
    <property type="entry name" value="SPICHTHYIN, ISOFORM B"/>
    <property type="match status" value="1"/>
</dbReference>
<evidence type="ECO:0000256" key="2">
    <source>
        <dbReference type="ARBA" id="ARBA00022692"/>
    </source>
</evidence>
<accession>A0A507FHR4</accession>
<feature type="region of interest" description="Disordered" evidence="5">
    <location>
        <begin position="395"/>
        <end position="521"/>
    </location>
</feature>
<dbReference type="AlphaFoldDB" id="A0A507FHR4"/>
<evidence type="ECO:0000313" key="7">
    <source>
        <dbReference type="EMBL" id="TPX75185.1"/>
    </source>
</evidence>
<comment type="caution">
    <text evidence="7">The sequence shown here is derived from an EMBL/GenBank/DDBJ whole genome shotgun (WGS) entry which is preliminary data.</text>
</comment>
<keyword evidence="3 6" id="KW-1133">Transmembrane helix</keyword>
<name>A0A507FHR4_9FUNG</name>
<evidence type="ECO:0000256" key="4">
    <source>
        <dbReference type="ARBA" id="ARBA00023136"/>
    </source>
</evidence>
<dbReference type="OrthoDB" id="2135991at2759"/>
<feature type="compositionally biased region" description="Low complexity" evidence="5">
    <location>
        <begin position="395"/>
        <end position="410"/>
    </location>
</feature>
<comment type="subcellular location">
    <subcellularLocation>
        <location evidence="1">Membrane</location>
        <topology evidence="1">Multi-pass membrane protein</topology>
    </subcellularLocation>
</comment>
<dbReference type="GO" id="GO:0015095">
    <property type="term" value="F:magnesium ion transmembrane transporter activity"/>
    <property type="evidence" value="ECO:0007669"/>
    <property type="project" value="InterPro"/>
</dbReference>
<proteinExistence type="predicted"/>
<feature type="transmembrane region" description="Helical" evidence="6">
    <location>
        <begin position="141"/>
        <end position="160"/>
    </location>
</feature>
<evidence type="ECO:0000256" key="3">
    <source>
        <dbReference type="ARBA" id="ARBA00022989"/>
    </source>
</evidence>
<dbReference type="PANTHER" id="PTHR12570">
    <property type="match status" value="1"/>
</dbReference>
<dbReference type="STRING" id="246404.A0A507FHR4"/>
<protein>
    <recommendedName>
        <fullName evidence="9">DUF803-domain-containing protein</fullName>
    </recommendedName>
</protein>
<feature type="region of interest" description="Disordered" evidence="5">
    <location>
        <begin position="193"/>
        <end position="218"/>
    </location>
</feature>
<reference evidence="7 8" key="1">
    <citation type="journal article" date="2019" name="Sci. Rep.">
        <title>Comparative genomics of chytrid fungi reveal insights into the obligate biotrophic and pathogenic lifestyle of Synchytrium endobioticum.</title>
        <authorList>
            <person name="van de Vossenberg B.T.L.H."/>
            <person name="Warris S."/>
            <person name="Nguyen H.D.T."/>
            <person name="van Gent-Pelzer M.P.E."/>
            <person name="Joly D.L."/>
            <person name="van de Geest H.C."/>
            <person name="Bonants P.J.M."/>
            <person name="Smith D.S."/>
            <person name="Levesque C.A."/>
            <person name="van der Lee T.A.J."/>
        </authorList>
    </citation>
    <scope>NUCLEOTIDE SEQUENCE [LARGE SCALE GENOMIC DNA]</scope>
    <source>
        <strain evidence="7 8">CBS 675.73</strain>
    </source>
</reference>
<feature type="compositionally biased region" description="Gly residues" evidence="5">
    <location>
        <begin position="193"/>
        <end position="213"/>
    </location>
</feature>
<dbReference type="Pfam" id="PF05653">
    <property type="entry name" value="Mg_trans_NIPA"/>
    <property type="match status" value="1"/>
</dbReference>
<evidence type="ECO:0000313" key="8">
    <source>
        <dbReference type="Proteomes" id="UP000320333"/>
    </source>
</evidence>
<gene>
    <name evidence="7" type="ORF">CcCBS67573_g03532</name>
</gene>
<feature type="transmembrane region" description="Helical" evidence="6">
    <location>
        <begin position="6"/>
        <end position="25"/>
    </location>
</feature>
<dbReference type="EMBL" id="QEAP01000091">
    <property type="protein sequence ID" value="TPX75185.1"/>
    <property type="molecule type" value="Genomic_DNA"/>
</dbReference>
<organism evidence="7 8">
    <name type="scientific">Chytriomyces confervae</name>
    <dbReference type="NCBI Taxonomy" id="246404"/>
    <lineage>
        <taxon>Eukaryota</taxon>
        <taxon>Fungi</taxon>
        <taxon>Fungi incertae sedis</taxon>
        <taxon>Chytridiomycota</taxon>
        <taxon>Chytridiomycota incertae sedis</taxon>
        <taxon>Chytridiomycetes</taxon>
        <taxon>Chytridiales</taxon>
        <taxon>Chytriomycetaceae</taxon>
        <taxon>Chytriomyces</taxon>
    </lineage>
</organism>
<feature type="transmembrane region" description="Helical" evidence="6">
    <location>
        <begin position="77"/>
        <end position="97"/>
    </location>
</feature>
<evidence type="ECO:0000256" key="5">
    <source>
        <dbReference type="SAM" id="MobiDB-lite"/>
    </source>
</evidence>
<evidence type="ECO:0000256" key="6">
    <source>
        <dbReference type="SAM" id="Phobius"/>
    </source>
</evidence>
<dbReference type="GO" id="GO:0016020">
    <property type="term" value="C:membrane"/>
    <property type="evidence" value="ECO:0007669"/>
    <property type="project" value="UniProtKB-SubCell"/>
</dbReference>